<dbReference type="OrthoDB" id="9970537at2759"/>
<keyword evidence="3" id="KW-1185">Reference proteome</keyword>
<sequence>MALQQKEFSALPLRPDPGASFSEGNPWYAIAPGIWEYLLNGSAASGTKVIVQWFEPGAKTPTNDIITHDYIEEVIFIEGGLKDLTLDHREWGAGAYAYRLPGMPHGPYQATDRGCLMFVRCVPKAKDEETGTH</sequence>
<organism evidence="2 3">
    <name type="scientific">Collybiopsis confluens</name>
    <dbReference type="NCBI Taxonomy" id="2823264"/>
    <lineage>
        <taxon>Eukaryota</taxon>
        <taxon>Fungi</taxon>
        <taxon>Dikarya</taxon>
        <taxon>Basidiomycota</taxon>
        <taxon>Agaricomycotina</taxon>
        <taxon>Agaricomycetes</taxon>
        <taxon>Agaricomycetidae</taxon>
        <taxon>Agaricales</taxon>
        <taxon>Marasmiineae</taxon>
        <taxon>Omphalotaceae</taxon>
        <taxon>Collybiopsis</taxon>
    </lineage>
</organism>
<dbReference type="AlphaFoldDB" id="A0A8H5H5V6"/>
<evidence type="ECO:0000259" key="1">
    <source>
        <dbReference type="Pfam" id="PF12973"/>
    </source>
</evidence>
<protein>
    <recommendedName>
        <fullName evidence="1">ChrR-like cupin domain-containing protein</fullName>
    </recommendedName>
</protein>
<feature type="domain" description="ChrR-like cupin" evidence="1">
    <location>
        <begin position="25"/>
        <end position="121"/>
    </location>
</feature>
<dbReference type="InterPro" id="IPR025979">
    <property type="entry name" value="ChrR-like_cupin_dom"/>
</dbReference>
<dbReference type="EMBL" id="JAACJN010000084">
    <property type="protein sequence ID" value="KAF5377344.1"/>
    <property type="molecule type" value="Genomic_DNA"/>
</dbReference>
<evidence type="ECO:0000313" key="3">
    <source>
        <dbReference type="Proteomes" id="UP000518752"/>
    </source>
</evidence>
<gene>
    <name evidence="2" type="ORF">D9757_007990</name>
</gene>
<dbReference type="SUPFAM" id="SSF51182">
    <property type="entry name" value="RmlC-like cupins"/>
    <property type="match status" value="1"/>
</dbReference>
<reference evidence="2 3" key="1">
    <citation type="journal article" date="2020" name="ISME J.">
        <title>Uncovering the hidden diversity of litter-decomposition mechanisms in mushroom-forming fungi.</title>
        <authorList>
            <person name="Floudas D."/>
            <person name="Bentzer J."/>
            <person name="Ahren D."/>
            <person name="Johansson T."/>
            <person name="Persson P."/>
            <person name="Tunlid A."/>
        </authorList>
    </citation>
    <scope>NUCLEOTIDE SEQUENCE [LARGE SCALE GENOMIC DNA]</scope>
    <source>
        <strain evidence="2 3">CBS 406.79</strain>
    </source>
</reference>
<dbReference type="Proteomes" id="UP000518752">
    <property type="component" value="Unassembled WGS sequence"/>
</dbReference>
<dbReference type="InterPro" id="IPR011051">
    <property type="entry name" value="RmlC_Cupin_sf"/>
</dbReference>
<comment type="caution">
    <text evidence="2">The sequence shown here is derived from an EMBL/GenBank/DDBJ whole genome shotgun (WGS) entry which is preliminary data.</text>
</comment>
<name>A0A8H5H5V6_9AGAR</name>
<evidence type="ECO:0000313" key="2">
    <source>
        <dbReference type="EMBL" id="KAF5377344.1"/>
    </source>
</evidence>
<dbReference type="Gene3D" id="2.60.120.10">
    <property type="entry name" value="Jelly Rolls"/>
    <property type="match status" value="1"/>
</dbReference>
<dbReference type="InterPro" id="IPR014710">
    <property type="entry name" value="RmlC-like_jellyroll"/>
</dbReference>
<proteinExistence type="predicted"/>
<dbReference type="Pfam" id="PF12973">
    <property type="entry name" value="Cupin_7"/>
    <property type="match status" value="1"/>
</dbReference>
<accession>A0A8H5H5V6</accession>